<name>A0AC61MRK8_9FIRM</name>
<evidence type="ECO:0000313" key="2">
    <source>
        <dbReference type="Proteomes" id="UP000595814"/>
    </source>
</evidence>
<evidence type="ECO:0000313" key="1">
    <source>
        <dbReference type="EMBL" id="QQK08202.1"/>
    </source>
</evidence>
<keyword evidence="2" id="KW-1185">Reference proteome</keyword>
<reference evidence="1 2" key="1">
    <citation type="journal article" date="2022" name="Int. J. Syst. Evol. Microbiol.">
        <title>Miniphocaeibacter halophilus sp. nov., an ammonium-tolerant acetate-producing bacterium isolated from a biogas system.</title>
        <authorList>
            <person name="Schnurer A."/>
            <person name="Singh A."/>
            <person name="Bi S."/>
            <person name="Qiao W."/>
            <person name="Westerholm M."/>
        </authorList>
    </citation>
    <scope>NUCLEOTIDE SEQUENCE [LARGE SCALE GENOMIC DNA]</scope>
    <source>
        <strain evidence="1 2">AMB_01</strain>
    </source>
</reference>
<proteinExistence type="predicted"/>
<accession>A0AC61MRK8</accession>
<dbReference type="Proteomes" id="UP000595814">
    <property type="component" value="Chromosome"/>
</dbReference>
<gene>
    <name evidence="1" type="ORF">JFY71_01305</name>
</gene>
<dbReference type="EMBL" id="CP066744">
    <property type="protein sequence ID" value="QQK08202.1"/>
    <property type="molecule type" value="Genomic_DNA"/>
</dbReference>
<sequence>MICVGIDVSKNKHDCFIAHSDGTVIKDVFTIPNSIEGFKYLIDSIPSTDEIVKVGLEATGHYSINIANFLNSNGYPPIILNPLQTSLFRKALTLRKTKTDKVDAKCIASMLSNPDLKPHSNLDYQILELKSLTRHRKRLREQSSKLKVSLNRLVEIMFPEITDCLYSINQKSTMAILYEFPSLKLIADAHLTKFTNILKKNSKDKYSKAKAIDIKNSAKNSIGSDSRALSFELKQTIRLINDIEEELILLDNEIKSIMEDIQSPILTIPGISYNLGSIILSEIGDIHRFSSSSKLVAFAGLDPSTYQSGNFRASNVSMVKRGSPYLRWALLQAARLISMRDNNFKNYYKKKRSEGKCHNVAITHVAKKLIRVLHHLLINDLEFVPQ</sequence>
<organism evidence="1 2">
    <name type="scientific">Miniphocaeibacter halophilus</name>
    <dbReference type="NCBI Taxonomy" id="2931922"/>
    <lineage>
        <taxon>Bacteria</taxon>
        <taxon>Bacillati</taxon>
        <taxon>Bacillota</taxon>
        <taxon>Tissierellia</taxon>
        <taxon>Tissierellales</taxon>
        <taxon>Peptoniphilaceae</taxon>
        <taxon>Miniphocaeibacter</taxon>
    </lineage>
</organism>
<protein>
    <submittedName>
        <fullName evidence="1">IS110 family transposase</fullName>
    </submittedName>
</protein>